<protein>
    <submittedName>
        <fullName evidence="2">Uncharacterized protein</fullName>
    </submittedName>
</protein>
<dbReference type="InParanoid" id="A0A067N716"/>
<reference evidence="3" key="1">
    <citation type="journal article" date="2014" name="Proc. Natl. Acad. Sci. U.S.A.">
        <title>Extensive sampling of basidiomycete genomes demonstrates inadequacy of the white-rot/brown-rot paradigm for wood decay fungi.</title>
        <authorList>
            <person name="Riley R."/>
            <person name="Salamov A.A."/>
            <person name="Brown D.W."/>
            <person name="Nagy L.G."/>
            <person name="Floudas D."/>
            <person name="Held B.W."/>
            <person name="Levasseur A."/>
            <person name="Lombard V."/>
            <person name="Morin E."/>
            <person name="Otillar R."/>
            <person name="Lindquist E.A."/>
            <person name="Sun H."/>
            <person name="LaButti K.M."/>
            <person name="Schmutz J."/>
            <person name="Jabbour D."/>
            <person name="Luo H."/>
            <person name="Baker S.E."/>
            <person name="Pisabarro A.G."/>
            <person name="Walton J.D."/>
            <person name="Blanchette R.A."/>
            <person name="Henrissat B."/>
            <person name="Martin F."/>
            <person name="Cullen D."/>
            <person name="Hibbett D.S."/>
            <person name="Grigoriev I.V."/>
        </authorList>
    </citation>
    <scope>NUCLEOTIDE SEQUENCE [LARGE SCALE GENOMIC DNA]</scope>
    <source>
        <strain evidence="3">FD-172 SS1</strain>
    </source>
</reference>
<keyword evidence="3" id="KW-1185">Reference proteome</keyword>
<dbReference type="Proteomes" id="UP000027195">
    <property type="component" value="Unassembled WGS sequence"/>
</dbReference>
<proteinExistence type="predicted"/>
<dbReference type="HOGENOM" id="CLU_756466_0_0_1"/>
<feature type="compositionally biased region" description="Low complexity" evidence="1">
    <location>
        <begin position="258"/>
        <end position="268"/>
    </location>
</feature>
<evidence type="ECO:0000313" key="2">
    <source>
        <dbReference type="EMBL" id="KDQ19902.1"/>
    </source>
</evidence>
<feature type="region of interest" description="Disordered" evidence="1">
    <location>
        <begin position="255"/>
        <end position="274"/>
    </location>
</feature>
<sequence>MYLVRPQISGIIVLVVEGKPGMVLSRQGVIVGGARNGTSETTGWICSTLVALLAFSLAFNTPPRVPGHVPFTSESAGTPARHAGRYLCVTRELQRHYRWESGNRRYPCDYEQALSSSVACFTQRRIVSIHPASAGISPPTLLSRQANTSIPGQAEGYKTWCFWRQDQTAPYLALLFYAIFTNTILDRQRRLHIMTARATFQTGELVRVLPHCARYANWCGDVVKRGRVHEDIVYLVHFKDGSLEWFGECDIHSTRVAPSPQSSSSLQSTREPGEKLQKDSAVYVRSAVPGTKKTVWLLGKIVKVEDSLWKLSLGPSKNLYYKVRIEDPTTSRFTTIEISHRDGSIIPATTENAFRLAQMGYKVYSR</sequence>
<gene>
    <name evidence="2" type="ORF">BOTBODRAFT_41203</name>
</gene>
<evidence type="ECO:0000313" key="3">
    <source>
        <dbReference type="Proteomes" id="UP000027195"/>
    </source>
</evidence>
<accession>A0A067N716</accession>
<dbReference type="EMBL" id="KL198018">
    <property type="protein sequence ID" value="KDQ19902.1"/>
    <property type="molecule type" value="Genomic_DNA"/>
</dbReference>
<name>A0A067N716_BOTB1</name>
<organism evidence="2 3">
    <name type="scientific">Botryobasidium botryosum (strain FD-172 SS1)</name>
    <dbReference type="NCBI Taxonomy" id="930990"/>
    <lineage>
        <taxon>Eukaryota</taxon>
        <taxon>Fungi</taxon>
        <taxon>Dikarya</taxon>
        <taxon>Basidiomycota</taxon>
        <taxon>Agaricomycotina</taxon>
        <taxon>Agaricomycetes</taxon>
        <taxon>Cantharellales</taxon>
        <taxon>Botryobasidiaceae</taxon>
        <taxon>Botryobasidium</taxon>
    </lineage>
</organism>
<dbReference type="AlphaFoldDB" id="A0A067N716"/>
<evidence type="ECO:0000256" key="1">
    <source>
        <dbReference type="SAM" id="MobiDB-lite"/>
    </source>
</evidence>